<evidence type="ECO:0000313" key="4">
    <source>
        <dbReference type="Proteomes" id="UP001589887"/>
    </source>
</evidence>
<comment type="caution">
    <text evidence="3">The sequence shown here is derived from an EMBL/GenBank/DDBJ whole genome shotgun (WGS) entry which is preliminary data.</text>
</comment>
<dbReference type="NCBIfam" id="TIGR01554">
    <property type="entry name" value="major_cap_HK97"/>
    <property type="match status" value="1"/>
</dbReference>
<feature type="domain" description="Phage capsid-like C-terminal" evidence="2">
    <location>
        <begin position="13"/>
        <end position="276"/>
    </location>
</feature>
<evidence type="ECO:0000313" key="3">
    <source>
        <dbReference type="EMBL" id="MFC0847113.1"/>
    </source>
</evidence>
<dbReference type="Gene3D" id="3.30.2400.10">
    <property type="entry name" value="Major capsid protein gp5"/>
    <property type="match status" value="1"/>
</dbReference>
<dbReference type="Proteomes" id="UP001589887">
    <property type="component" value="Unassembled WGS sequence"/>
</dbReference>
<proteinExistence type="predicted"/>
<dbReference type="SUPFAM" id="SSF56563">
    <property type="entry name" value="Major capsid protein gp5"/>
    <property type="match status" value="1"/>
</dbReference>
<evidence type="ECO:0000259" key="2">
    <source>
        <dbReference type="Pfam" id="PF05065"/>
    </source>
</evidence>
<evidence type="ECO:0000256" key="1">
    <source>
        <dbReference type="ARBA" id="ARBA00004328"/>
    </source>
</evidence>
<name>A0ABV6TMV4_9ACTN</name>
<comment type="subcellular location">
    <subcellularLocation>
        <location evidence="1">Virion</location>
    </subcellularLocation>
</comment>
<accession>A0ABV6TMV4</accession>
<dbReference type="RefSeq" id="WP_394322086.1">
    <property type="nucleotide sequence ID" value="NZ_JBHMQV010000009.1"/>
</dbReference>
<gene>
    <name evidence="3" type="ORF">ACFH04_25860</name>
</gene>
<dbReference type="EMBL" id="JBHMQV010000009">
    <property type="protein sequence ID" value="MFC0847113.1"/>
    <property type="molecule type" value="Genomic_DNA"/>
</dbReference>
<sequence>MSLLTSSAGVGGITPDEWGPLIVQPVERESVALQVATQLTTTSTTVHIPVVQTDAGASYVAEGAEIAPSDAALGELVVTPPKLAGLSIVSSELSEDSNPAAQQMIGNGLARSIARALDSAFFSALPAPAPPGLEAVAGVGTVKAGATINNADAFLTAISQAEEQGATLTAFVAHPSDALALGKLKQAKDSNVPLLGNDPTLPTRRTVLGVPLHVCSAVKPGTIWGLPKDRVMVVMRRDVRVDVSTDVKFTSDQVAVKATMRAAGAFPHPAAIQKITVGAA</sequence>
<reference evidence="3 4" key="1">
    <citation type="submission" date="2024-09" db="EMBL/GenBank/DDBJ databases">
        <authorList>
            <person name="Sun Q."/>
            <person name="Mori K."/>
        </authorList>
    </citation>
    <scope>NUCLEOTIDE SEQUENCE [LARGE SCALE GENOMIC DNA]</scope>
    <source>
        <strain evidence="3 4">JCM 4557</strain>
    </source>
</reference>
<dbReference type="Pfam" id="PF05065">
    <property type="entry name" value="Phage_capsid"/>
    <property type="match status" value="1"/>
</dbReference>
<organism evidence="3 4">
    <name type="scientific">Streptomyces noboritoensis</name>
    <dbReference type="NCBI Taxonomy" id="67337"/>
    <lineage>
        <taxon>Bacteria</taxon>
        <taxon>Bacillati</taxon>
        <taxon>Actinomycetota</taxon>
        <taxon>Actinomycetes</taxon>
        <taxon>Kitasatosporales</taxon>
        <taxon>Streptomycetaceae</taxon>
        <taxon>Streptomyces</taxon>
    </lineage>
</organism>
<protein>
    <submittedName>
        <fullName evidence="3">Phage major capsid protein</fullName>
    </submittedName>
</protein>
<dbReference type="InterPro" id="IPR024455">
    <property type="entry name" value="Phage_capsid"/>
</dbReference>
<dbReference type="Gene3D" id="3.30.2320.10">
    <property type="entry name" value="hypothetical protein PF0899 domain"/>
    <property type="match status" value="1"/>
</dbReference>
<keyword evidence="4" id="KW-1185">Reference proteome</keyword>
<dbReference type="InterPro" id="IPR054612">
    <property type="entry name" value="Phage_capsid-like_C"/>
</dbReference>